<protein>
    <recommendedName>
        <fullName evidence="1">non-specific serine/threonine protein kinase</fullName>
        <ecNumber evidence="1">2.7.11.1</ecNumber>
    </recommendedName>
</protein>
<evidence type="ECO:0000313" key="12">
    <source>
        <dbReference type="Proteomes" id="UP000309984"/>
    </source>
</evidence>
<keyword evidence="9" id="KW-1133">Transmembrane helix</keyword>
<keyword evidence="12" id="KW-1185">Reference proteome</keyword>
<dbReference type="PROSITE" id="PS00108">
    <property type="entry name" value="PROTEIN_KINASE_ST"/>
    <property type="match status" value="1"/>
</dbReference>
<evidence type="ECO:0000256" key="7">
    <source>
        <dbReference type="ARBA" id="ARBA00022840"/>
    </source>
</evidence>
<dbReference type="EMBL" id="POTM01000021">
    <property type="protein sequence ID" value="TLH72039.1"/>
    <property type="molecule type" value="Genomic_DNA"/>
</dbReference>
<dbReference type="InterPro" id="IPR019674">
    <property type="entry name" value="Lipoprotein_LpqN/LpqT-like"/>
</dbReference>
<dbReference type="InterPro" id="IPR008271">
    <property type="entry name" value="Ser/Thr_kinase_AS"/>
</dbReference>
<feature type="compositionally biased region" description="Pro residues" evidence="8">
    <location>
        <begin position="336"/>
        <end position="356"/>
    </location>
</feature>
<dbReference type="PANTHER" id="PTHR43289">
    <property type="entry name" value="MITOGEN-ACTIVATED PROTEIN KINASE KINASE KINASE 20-RELATED"/>
    <property type="match status" value="1"/>
</dbReference>
<keyword evidence="3" id="KW-0808">Transferase</keyword>
<feature type="region of interest" description="Disordered" evidence="8">
    <location>
        <begin position="529"/>
        <end position="563"/>
    </location>
</feature>
<keyword evidence="2" id="KW-0723">Serine/threonine-protein kinase</keyword>
<keyword evidence="9" id="KW-0472">Membrane</keyword>
<feature type="compositionally biased region" description="Pro residues" evidence="8">
    <location>
        <begin position="430"/>
        <end position="441"/>
    </location>
</feature>
<dbReference type="Gene3D" id="3.40.1000.10">
    <property type="entry name" value="Mog1/PsbP, alpha/beta/alpha sandwich"/>
    <property type="match status" value="1"/>
</dbReference>
<dbReference type="InterPro" id="IPR011009">
    <property type="entry name" value="Kinase-like_dom_sf"/>
</dbReference>
<keyword evidence="9" id="KW-0812">Transmembrane</keyword>
<dbReference type="AlphaFoldDB" id="A0A7I7ZLL5"/>
<feature type="transmembrane region" description="Helical" evidence="9">
    <location>
        <begin position="505"/>
        <end position="525"/>
    </location>
</feature>
<dbReference type="GO" id="GO:0005524">
    <property type="term" value="F:ATP binding"/>
    <property type="evidence" value="ECO:0007669"/>
    <property type="project" value="UniProtKB-KW"/>
</dbReference>
<reference evidence="11 12" key="1">
    <citation type="submission" date="2018-01" db="EMBL/GenBank/DDBJ databases">
        <title>Comparative genomics of Mycobacterium mucogenicum and Mycobacterium neoaurum clade members emphasizing tRNA and non-coding RNA.</title>
        <authorList>
            <person name="Behra P.R.K."/>
            <person name="Pettersson B.M.F."/>
            <person name="Das S."/>
            <person name="Dasgupta S."/>
            <person name="Kirsebom L.A."/>
        </authorList>
    </citation>
    <scope>NUCLEOTIDE SEQUENCE [LARGE SCALE GENOMIC DNA]</scope>
    <source>
        <strain evidence="11 12">DSM 45104</strain>
    </source>
</reference>
<dbReference type="PANTHER" id="PTHR43289:SF6">
    <property type="entry name" value="SERINE_THREONINE-PROTEIN KINASE NEKL-3"/>
    <property type="match status" value="1"/>
</dbReference>
<evidence type="ECO:0000256" key="8">
    <source>
        <dbReference type="SAM" id="MobiDB-lite"/>
    </source>
</evidence>
<evidence type="ECO:0000256" key="6">
    <source>
        <dbReference type="ARBA" id="ARBA00022777"/>
    </source>
</evidence>
<dbReference type="EC" id="2.7.11.1" evidence="1"/>
<proteinExistence type="predicted"/>
<keyword evidence="6" id="KW-0418">Kinase</keyword>
<feature type="region of interest" description="Disordered" evidence="8">
    <location>
        <begin position="464"/>
        <end position="501"/>
    </location>
</feature>
<dbReference type="RefSeq" id="WP_138248375.1">
    <property type="nucleotide sequence ID" value="NZ_AP022616.1"/>
</dbReference>
<keyword evidence="7" id="KW-0067">ATP-binding</keyword>
<feature type="compositionally biased region" description="Pro residues" evidence="8">
    <location>
        <begin position="367"/>
        <end position="411"/>
    </location>
</feature>
<keyword evidence="5" id="KW-0547">Nucleotide-binding</keyword>
<dbReference type="Pfam" id="PF10738">
    <property type="entry name" value="Lpp-LpqN"/>
    <property type="match status" value="1"/>
</dbReference>
<comment type="caution">
    <text evidence="11">The sequence shown here is derived from an EMBL/GenBank/DDBJ whole genome shotgun (WGS) entry which is preliminary data.</text>
</comment>
<dbReference type="Gene3D" id="3.30.200.20">
    <property type="entry name" value="Phosphorylase Kinase, domain 1"/>
    <property type="match status" value="1"/>
</dbReference>
<dbReference type="PROSITE" id="PS50011">
    <property type="entry name" value="PROTEIN_KINASE_DOM"/>
    <property type="match status" value="1"/>
</dbReference>
<name>A0A7I7ZLL5_9MYCO</name>
<evidence type="ECO:0000256" key="3">
    <source>
        <dbReference type="ARBA" id="ARBA00022679"/>
    </source>
</evidence>
<organism evidence="11 12">
    <name type="scientific">Mycolicibacterium phocaicum</name>
    <dbReference type="NCBI Taxonomy" id="319706"/>
    <lineage>
        <taxon>Bacteria</taxon>
        <taxon>Bacillati</taxon>
        <taxon>Actinomycetota</taxon>
        <taxon>Actinomycetes</taxon>
        <taxon>Mycobacteriales</taxon>
        <taxon>Mycobacteriaceae</taxon>
        <taxon>Mycolicibacterium</taxon>
    </lineage>
</organism>
<dbReference type="PRINTS" id="PR01217">
    <property type="entry name" value="PRICHEXTENSN"/>
</dbReference>
<evidence type="ECO:0000256" key="9">
    <source>
        <dbReference type="SAM" id="Phobius"/>
    </source>
</evidence>
<evidence type="ECO:0000256" key="4">
    <source>
        <dbReference type="ARBA" id="ARBA00022729"/>
    </source>
</evidence>
<dbReference type="GO" id="GO:0080090">
    <property type="term" value="P:regulation of primary metabolic process"/>
    <property type="evidence" value="ECO:0007669"/>
    <property type="project" value="UniProtKB-ARBA"/>
</dbReference>
<dbReference type="SUPFAM" id="SSF56112">
    <property type="entry name" value="Protein kinase-like (PK-like)"/>
    <property type="match status" value="1"/>
</dbReference>
<feature type="domain" description="Protein kinase" evidence="10">
    <location>
        <begin position="12"/>
        <end position="275"/>
    </location>
</feature>
<feature type="compositionally biased region" description="Pro residues" evidence="8">
    <location>
        <begin position="309"/>
        <end position="329"/>
    </location>
</feature>
<evidence type="ECO:0000259" key="10">
    <source>
        <dbReference type="PROSITE" id="PS50011"/>
    </source>
</evidence>
<evidence type="ECO:0000256" key="1">
    <source>
        <dbReference type="ARBA" id="ARBA00012513"/>
    </source>
</evidence>
<dbReference type="Proteomes" id="UP000309984">
    <property type="component" value="Unassembled WGS sequence"/>
</dbReference>
<sequence>MSLDTGATFAGYTVRRLLGSGGMGDVYLVQHPRLPRLDAMKVLRETASANDEFRIRFEREANIAAGLWHPHIVGLHDRGEFEGRLWITMDYVDGTDAAQLVKYEYPNGLPLELVVDIVKAMSSALDYAHQRGLLHRDIKPANILLSNIDSDERRILLSDFGIARQIDEVTGLTSANLAIGTVSYSAPEQLMGGEIDGRADQYALAATAYRLLTGQTPYQDTNQIAVISQHLSAPPPKASDLKPWLEPLNDVLIKAMGKSPEDRFDSCTKFARAFERQAELVTESPTLNLRTAELKLPTVTPVAPEAPVAEPPSAPELTPPPVAPPPVPPVVAAEPTPEPTPAPEPTRTPEPAPTPEPEPEPVVQEPVPQPPAPEPPAPSAPPVPHPPLEPVSEPTPPPVPQRGPVGPSPEPKPFRPEPDSSPSAPAYRQPVPPPLPPPQRPVRPTHETVSPTVVLPVIPADPAVHGAPGVGRPSAPPPTSYSQLAADIGKTQPGRGQSSGGKTKIWVIGGAIAVVIVVLLGVVLVNSGGDSSGSSDASGTSTQSSGADTPSSSHKPAPPVLVGTPGNYQTIATYLKSNNIPEVLVHRNEPGAPVVTMPMPPGWADAGPQTPAFAYQSIVYNGPSAGNYRPSATALISRLGPNADAQKILDFAPGELNNLPGFTATDIGTPGMVDGHKSFQIAGSWNSNGVTKLITQNTVVIQDGTGLYVMQINIDGVADQAEIIKQITEAIDRDTKIASG</sequence>
<feature type="region of interest" description="Disordered" evidence="8">
    <location>
        <begin position="303"/>
        <end position="446"/>
    </location>
</feature>
<dbReference type="Pfam" id="PF00069">
    <property type="entry name" value="Pkinase"/>
    <property type="match status" value="1"/>
</dbReference>
<dbReference type="GO" id="GO:0004674">
    <property type="term" value="F:protein serine/threonine kinase activity"/>
    <property type="evidence" value="ECO:0007669"/>
    <property type="project" value="UniProtKB-KW"/>
</dbReference>
<accession>A0A7I7ZLL5</accession>
<feature type="compositionally biased region" description="Low complexity" evidence="8">
    <location>
        <begin position="529"/>
        <end position="549"/>
    </location>
</feature>
<evidence type="ECO:0000256" key="5">
    <source>
        <dbReference type="ARBA" id="ARBA00022741"/>
    </source>
</evidence>
<dbReference type="Gene3D" id="1.10.510.10">
    <property type="entry name" value="Transferase(Phosphotransferase) domain 1"/>
    <property type="match status" value="1"/>
</dbReference>
<dbReference type="CDD" id="cd14014">
    <property type="entry name" value="STKc_PknB_like"/>
    <property type="match status" value="1"/>
</dbReference>
<keyword evidence="4" id="KW-0732">Signal</keyword>
<evidence type="ECO:0000256" key="2">
    <source>
        <dbReference type="ARBA" id="ARBA00022527"/>
    </source>
</evidence>
<dbReference type="InterPro" id="IPR000719">
    <property type="entry name" value="Prot_kinase_dom"/>
</dbReference>
<gene>
    <name evidence="11" type="ORF">C1S79_06650</name>
</gene>
<evidence type="ECO:0000313" key="11">
    <source>
        <dbReference type="EMBL" id="TLH72039.1"/>
    </source>
</evidence>
<dbReference type="SMART" id="SM00220">
    <property type="entry name" value="S_TKc"/>
    <property type="match status" value="1"/>
</dbReference>